<dbReference type="Proteomes" id="UP000516437">
    <property type="component" value="Unassembled WGS sequence"/>
</dbReference>
<evidence type="ECO:0000313" key="2">
    <source>
        <dbReference type="Proteomes" id="UP000516437"/>
    </source>
</evidence>
<reference evidence="1 2" key="1">
    <citation type="journal article" date="2019" name="Plant Biotechnol. J.">
        <title>The red bayberry genome and genetic basis of sex determination.</title>
        <authorList>
            <person name="Jia H.M."/>
            <person name="Jia H.J."/>
            <person name="Cai Q.L."/>
            <person name="Wang Y."/>
            <person name="Zhao H.B."/>
            <person name="Yang W.F."/>
            <person name="Wang G.Y."/>
            <person name="Li Y.H."/>
            <person name="Zhan D.L."/>
            <person name="Shen Y.T."/>
            <person name="Niu Q.F."/>
            <person name="Chang L."/>
            <person name="Qiu J."/>
            <person name="Zhao L."/>
            <person name="Xie H.B."/>
            <person name="Fu W.Y."/>
            <person name="Jin J."/>
            <person name="Li X.W."/>
            <person name="Jiao Y."/>
            <person name="Zhou C.C."/>
            <person name="Tu T."/>
            <person name="Chai C.Y."/>
            <person name="Gao J.L."/>
            <person name="Fan L.J."/>
            <person name="van de Weg E."/>
            <person name="Wang J.Y."/>
            <person name="Gao Z.S."/>
        </authorList>
    </citation>
    <scope>NUCLEOTIDE SEQUENCE [LARGE SCALE GENOMIC DNA]</scope>
    <source>
        <tissue evidence="1">Leaves</tissue>
    </source>
</reference>
<keyword evidence="2" id="KW-1185">Reference proteome</keyword>
<dbReference type="AlphaFoldDB" id="A0A6A1UJQ5"/>
<comment type="caution">
    <text evidence="1">The sequence shown here is derived from an EMBL/GenBank/DDBJ whole genome shotgun (WGS) entry which is preliminary data.</text>
</comment>
<dbReference type="OrthoDB" id="1719622at2759"/>
<protein>
    <submittedName>
        <fullName evidence="1">Uncharacterized protein</fullName>
    </submittedName>
</protein>
<gene>
    <name evidence="1" type="ORF">CJ030_MR0G007260</name>
</gene>
<proteinExistence type="predicted"/>
<sequence length="141" mass="15676">MAFSLEALAMAGTDYLEFGVDVEEWEQDLGEPPPHLLVEEEDQGAEVVRRNSYPFPSSHILPIHHAKDKTDHGDEYQSDVVTVTSRPEVGLGGITEQRMAKCSTSIGLMVRATTRLLTIIIMNVQRIGLFGIEFLFSTTIN</sequence>
<name>A0A6A1UJQ5_9ROSI</name>
<dbReference type="EMBL" id="RXIC02000164">
    <property type="protein sequence ID" value="KAB1200416.1"/>
    <property type="molecule type" value="Genomic_DNA"/>
</dbReference>
<accession>A0A6A1UJQ5</accession>
<evidence type="ECO:0000313" key="1">
    <source>
        <dbReference type="EMBL" id="KAB1200416.1"/>
    </source>
</evidence>
<organism evidence="1 2">
    <name type="scientific">Morella rubra</name>
    <name type="common">Chinese bayberry</name>
    <dbReference type="NCBI Taxonomy" id="262757"/>
    <lineage>
        <taxon>Eukaryota</taxon>
        <taxon>Viridiplantae</taxon>
        <taxon>Streptophyta</taxon>
        <taxon>Embryophyta</taxon>
        <taxon>Tracheophyta</taxon>
        <taxon>Spermatophyta</taxon>
        <taxon>Magnoliopsida</taxon>
        <taxon>eudicotyledons</taxon>
        <taxon>Gunneridae</taxon>
        <taxon>Pentapetalae</taxon>
        <taxon>rosids</taxon>
        <taxon>fabids</taxon>
        <taxon>Fagales</taxon>
        <taxon>Myricaceae</taxon>
        <taxon>Morella</taxon>
    </lineage>
</organism>